<feature type="transmembrane region" description="Helical" evidence="1">
    <location>
        <begin position="12"/>
        <end position="36"/>
    </location>
</feature>
<dbReference type="InterPro" id="IPR043502">
    <property type="entry name" value="DNA/RNA_pol_sf"/>
</dbReference>
<gene>
    <name evidence="2" type="ORF">PR048_005163</name>
</gene>
<comment type="caution">
    <text evidence="2">The sequence shown here is derived from an EMBL/GenBank/DDBJ whole genome shotgun (WGS) entry which is preliminary data.</text>
</comment>
<accession>A0ABQ9I7X2</accession>
<reference evidence="2 3" key="1">
    <citation type="submission" date="2023-02" db="EMBL/GenBank/DDBJ databases">
        <title>LHISI_Scaffold_Assembly.</title>
        <authorList>
            <person name="Stuart O.P."/>
            <person name="Cleave R."/>
            <person name="Magrath M.J.L."/>
            <person name="Mikheyev A.S."/>
        </authorList>
    </citation>
    <scope>NUCLEOTIDE SEQUENCE [LARGE SCALE GENOMIC DNA]</scope>
    <source>
        <strain evidence="2">Daus_M_001</strain>
        <tissue evidence="2">Leg muscle</tissue>
    </source>
</reference>
<dbReference type="EMBL" id="JARBHB010000002">
    <property type="protein sequence ID" value="KAJ8892582.1"/>
    <property type="molecule type" value="Genomic_DNA"/>
</dbReference>
<dbReference type="InterPro" id="IPR012337">
    <property type="entry name" value="RNaseH-like_sf"/>
</dbReference>
<dbReference type="SUPFAM" id="SSF56672">
    <property type="entry name" value="DNA/RNA polymerases"/>
    <property type="match status" value="1"/>
</dbReference>
<keyword evidence="1" id="KW-1133">Transmembrane helix</keyword>
<dbReference type="InterPro" id="IPR036397">
    <property type="entry name" value="RNaseH_sf"/>
</dbReference>
<evidence type="ECO:0000256" key="1">
    <source>
        <dbReference type="SAM" id="Phobius"/>
    </source>
</evidence>
<keyword evidence="3" id="KW-1185">Reference proteome</keyword>
<sequence>MGSTFRAIVERIGVLCVVLNVVRVVLIEVCVVLIMVEIPSHVAPFYLLKYCYALLPGAVAVDPPHPPLYRDCLLVDFSRKPVNNGQGSGCRRAARRLACVMTPLPWWRYRWVWRRRKNVLVRQAGTSALRDASRELGKILGDCGTTANGRTYRARQVVMKYRPRIPPSRPSHVMGTLMASRNNTILVGKLVPLGNRACRSRYAQIIYLKANFGHRKYDVLILAEYNTFSGVKWTADRGEKQNRTFCLLKEKLFTLQLPHIEKQFILQVDATLKALGSVLCQELDNSFLPVSYANWFSGLRVLLDLNSLLNMKKELIIGWQMHYLECSISINFGIDTACVSIKADIEAGNSGIYEIRKVRNFNHLVKEYLVCQRAKPHNDKIRSPYSDSVATFPWERVYLNVFDPLPPTSTGLSSILVVVDNFITFRIFSVPGSPVNIVTNSATYFVSAEIKNLAFAWGLELIQTTQYVLPKANTGLGWMLHCNNCNLHLTILLVMQQINFLQNSFSGVGCSIL</sequence>
<name>A0ABQ9I7X2_9NEOP</name>
<protein>
    <submittedName>
        <fullName evidence="2">Uncharacterized protein</fullName>
    </submittedName>
</protein>
<dbReference type="Gene3D" id="3.30.420.10">
    <property type="entry name" value="Ribonuclease H-like superfamily/Ribonuclease H"/>
    <property type="match status" value="1"/>
</dbReference>
<evidence type="ECO:0000313" key="3">
    <source>
        <dbReference type="Proteomes" id="UP001159363"/>
    </source>
</evidence>
<proteinExistence type="predicted"/>
<keyword evidence="1" id="KW-0812">Transmembrane</keyword>
<dbReference type="SUPFAM" id="SSF53098">
    <property type="entry name" value="Ribonuclease H-like"/>
    <property type="match status" value="1"/>
</dbReference>
<dbReference type="Proteomes" id="UP001159363">
    <property type="component" value="Chromosome 2"/>
</dbReference>
<evidence type="ECO:0000313" key="2">
    <source>
        <dbReference type="EMBL" id="KAJ8892582.1"/>
    </source>
</evidence>
<organism evidence="2 3">
    <name type="scientific">Dryococelus australis</name>
    <dbReference type="NCBI Taxonomy" id="614101"/>
    <lineage>
        <taxon>Eukaryota</taxon>
        <taxon>Metazoa</taxon>
        <taxon>Ecdysozoa</taxon>
        <taxon>Arthropoda</taxon>
        <taxon>Hexapoda</taxon>
        <taxon>Insecta</taxon>
        <taxon>Pterygota</taxon>
        <taxon>Neoptera</taxon>
        <taxon>Polyneoptera</taxon>
        <taxon>Phasmatodea</taxon>
        <taxon>Verophasmatodea</taxon>
        <taxon>Anareolatae</taxon>
        <taxon>Phasmatidae</taxon>
        <taxon>Eurycanthinae</taxon>
        <taxon>Dryococelus</taxon>
    </lineage>
</organism>
<keyword evidence="1" id="KW-0472">Membrane</keyword>